<protein>
    <submittedName>
        <fullName evidence="3">Cysteine hydrolase</fullName>
    </submittedName>
</protein>
<keyword evidence="1 3" id="KW-0378">Hydrolase</keyword>
<evidence type="ECO:0000259" key="2">
    <source>
        <dbReference type="Pfam" id="PF00857"/>
    </source>
</evidence>
<dbReference type="Proteomes" id="UP001185927">
    <property type="component" value="Unassembled WGS sequence"/>
</dbReference>
<dbReference type="InterPro" id="IPR000868">
    <property type="entry name" value="Isochorismatase-like_dom"/>
</dbReference>
<dbReference type="EMBL" id="JAWLKB010000073">
    <property type="protein sequence ID" value="MDV6271730.1"/>
    <property type="molecule type" value="Genomic_DNA"/>
</dbReference>
<evidence type="ECO:0000256" key="1">
    <source>
        <dbReference type="ARBA" id="ARBA00022801"/>
    </source>
</evidence>
<sequence length="184" mass="19374">MPLTSIDDNAALVVLDLQVGTAGLPSAPNAMSDIIERSVALAEAFREKGLPVIWVNVAGGSTARTQASNGGGSLPDNWTDLLPELKVQDSDQTFTKFAMGTFHDQRFADLLGELKVGQLVLTGVTTSFAVESTARGAYERNINAVVVSDAVGDLDGAVNDHSLEKVLPHVAEISTTAEVLEAIR</sequence>
<proteinExistence type="predicted"/>
<dbReference type="SUPFAM" id="SSF52499">
    <property type="entry name" value="Isochorismatase-like hydrolases"/>
    <property type="match status" value="1"/>
</dbReference>
<organism evidence="3 4">
    <name type="scientific">Rhodococcus globerulus</name>
    <dbReference type="NCBI Taxonomy" id="33008"/>
    <lineage>
        <taxon>Bacteria</taxon>
        <taxon>Bacillati</taxon>
        <taxon>Actinomycetota</taxon>
        <taxon>Actinomycetes</taxon>
        <taxon>Mycobacteriales</taxon>
        <taxon>Nocardiaceae</taxon>
        <taxon>Rhodococcus</taxon>
    </lineage>
</organism>
<name>A0ABU4C5E3_RHOGO</name>
<dbReference type="RefSeq" id="WP_317546381.1">
    <property type="nucleotide sequence ID" value="NZ_JAWLKB010000073.1"/>
</dbReference>
<gene>
    <name evidence="3" type="ORF">R3Q16_34660</name>
</gene>
<dbReference type="GO" id="GO:0016787">
    <property type="term" value="F:hydrolase activity"/>
    <property type="evidence" value="ECO:0007669"/>
    <property type="project" value="UniProtKB-KW"/>
</dbReference>
<dbReference type="InterPro" id="IPR036380">
    <property type="entry name" value="Isochorismatase-like_sf"/>
</dbReference>
<evidence type="ECO:0000313" key="3">
    <source>
        <dbReference type="EMBL" id="MDV6271730.1"/>
    </source>
</evidence>
<comment type="caution">
    <text evidence="3">The sequence shown here is derived from an EMBL/GenBank/DDBJ whole genome shotgun (WGS) entry which is preliminary data.</text>
</comment>
<evidence type="ECO:0000313" key="4">
    <source>
        <dbReference type="Proteomes" id="UP001185927"/>
    </source>
</evidence>
<accession>A0ABU4C5E3</accession>
<dbReference type="PANTHER" id="PTHR43540">
    <property type="entry name" value="PEROXYUREIDOACRYLATE/UREIDOACRYLATE AMIDOHYDROLASE-RELATED"/>
    <property type="match status" value="1"/>
</dbReference>
<reference evidence="3 4" key="1">
    <citation type="submission" date="2023-10" db="EMBL/GenBank/DDBJ databases">
        <title>Development of a sustainable strategy for remediation of hydrocarbon-contaminated territories based on the waste exchange concept.</title>
        <authorList>
            <person name="Krivoruchko A."/>
        </authorList>
    </citation>
    <scope>NUCLEOTIDE SEQUENCE [LARGE SCALE GENOMIC DNA]</scope>
    <source>
        <strain evidence="3 4">IEGM 1203</strain>
    </source>
</reference>
<dbReference type="CDD" id="cd00431">
    <property type="entry name" value="cysteine_hydrolases"/>
    <property type="match status" value="1"/>
</dbReference>
<dbReference type="PANTHER" id="PTHR43540:SF7">
    <property type="entry name" value="ISOCHORISMATASE FAMILY PROTEIN YECD"/>
    <property type="match status" value="1"/>
</dbReference>
<dbReference type="InterPro" id="IPR050272">
    <property type="entry name" value="Isochorismatase-like_hydrls"/>
</dbReference>
<keyword evidence="4" id="KW-1185">Reference proteome</keyword>
<dbReference type="Gene3D" id="3.40.50.850">
    <property type="entry name" value="Isochorismatase-like"/>
    <property type="match status" value="1"/>
</dbReference>
<feature type="domain" description="Isochorismatase-like" evidence="2">
    <location>
        <begin position="10"/>
        <end position="178"/>
    </location>
</feature>
<dbReference type="Pfam" id="PF00857">
    <property type="entry name" value="Isochorismatase"/>
    <property type="match status" value="1"/>
</dbReference>